<evidence type="ECO:0000313" key="1">
    <source>
        <dbReference type="EMBL" id="HIX37414.1"/>
    </source>
</evidence>
<protein>
    <submittedName>
        <fullName evidence="1">Uncharacterized protein</fullName>
    </submittedName>
</protein>
<organism evidence="1 2">
    <name type="scientific">Candidatus Blautia pullistercoris</name>
    <dbReference type="NCBI Taxonomy" id="2838499"/>
    <lineage>
        <taxon>Bacteria</taxon>
        <taxon>Bacillati</taxon>
        <taxon>Bacillota</taxon>
        <taxon>Clostridia</taxon>
        <taxon>Lachnospirales</taxon>
        <taxon>Lachnospiraceae</taxon>
        <taxon>Blautia</taxon>
    </lineage>
</organism>
<dbReference type="EMBL" id="DXFG01000120">
    <property type="protein sequence ID" value="HIX37414.1"/>
    <property type="molecule type" value="Genomic_DNA"/>
</dbReference>
<feature type="non-terminal residue" evidence="1">
    <location>
        <position position="60"/>
    </location>
</feature>
<comment type="caution">
    <text evidence="1">The sequence shown here is derived from an EMBL/GenBank/DDBJ whole genome shotgun (WGS) entry which is preliminary data.</text>
</comment>
<gene>
    <name evidence="1" type="ORF">H9738_06035</name>
</gene>
<reference evidence="1" key="1">
    <citation type="journal article" date="2021" name="PeerJ">
        <title>Extensive microbial diversity within the chicken gut microbiome revealed by metagenomics and culture.</title>
        <authorList>
            <person name="Gilroy R."/>
            <person name="Ravi A."/>
            <person name="Getino M."/>
            <person name="Pursley I."/>
            <person name="Horton D.L."/>
            <person name="Alikhan N.F."/>
            <person name="Baker D."/>
            <person name="Gharbi K."/>
            <person name="Hall N."/>
            <person name="Watson M."/>
            <person name="Adriaenssens E.M."/>
            <person name="Foster-Nyarko E."/>
            <person name="Jarju S."/>
            <person name="Secka A."/>
            <person name="Antonio M."/>
            <person name="Oren A."/>
            <person name="Chaudhuri R.R."/>
            <person name="La Ragione R."/>
            <person name="Hildebrand F."/>
            <person name="Pallen M.J."/>
        </authorList>
    </citation>
    <scope>NUCLEOTIDE SEQUENCE</scope>
    <source>
        <strain evidence="1">ChiHjej12B11-1927</strain>
    </source>
</reference>
<name>A0A9D2AM84_9FIRM</name>
<sequence length="60" mass="6213">MKKKIPVVPTVLLSAAVLLLAGSTVGSTRAALTYFSENYSASVNISQIGVSIEENGETVS</sequence>
<dbReference type="AlphaFoldDB" id="A0A9D2AM84"/>
<reference evidence="1" key="2">
    <citation type="submission" date="2021-04" db="EMBL/GenBank/DDBJ databases">
        <authorList>
            <person name="Gilroy R."/>
        </authorList>
    </citation>
    <scope>NUCLEOTIDE SEQUENCE</scope>
    <source>
        <strain evidence="1">ChiHjej12B11-1927</strain>
    </source>
</reference>
<dbReference type="Proteomes" id="UP000824230">
    <property type="component" value="Unassembled WGS sequence"/>
</dbReference>
<proteinExistence type="predicted"/>
<accession>A0A9D2AM84</accession>
<evidence type="ECO:0000313" key="2">
    <source>
        <dbReference type="Proteomes" id="UP000824230"/>
    </source>
</evidence>